<reference evidence="4" key="1">
    <citation type="submission" date="2019-05" db="EMBL/GenBank/DDBJ databases">
        <title>Complete genome sequencing of Absiella argi strain JCM 30884.</title>
        <authorList>
            <person name="Sakamoto M."/>
            <person name="Murakami T."/>
            <person name="Mori H."/>
        </authorList>
    </citation>
    <scope>NUCLEOTIDE SEQUENCE [LARGE SCALE GENOMIC DNA]</scope>
    <source>
        <strain evidence="4">JCM 30884</strain>
    </source>
</reference>
<dbReference type="PANTHER" id="PTHR43592">
    <property type="entry name" value="CAAX AMINO TERMINAL PROTEASE"/>
    <property type="match status" value="1"/>
</dbReference>
<feature type="domain" description="CAAX prenyl protease 2/Lysostaphin resistance protein A-like" evidence="2">
    <location>
        <begin position="127"/>
        <end position="211"/>
    </location>
</feature>
<keyword evidence="1" id="KW-0812">Transmembrane</keyword>
<accession>A0A6N4TK72</accession>
<feature type="transmembrane region" description="Helical" evidence="1">
    <location>
        <begin position="124"/>
        <end position="145"/>
    </location>
</feature>
<keyword evidence="4" id="KW-1185">Reference proteome</keyword>
<dbReference type="GO" id="GO:0004175">
    <property type="term" value="F:endopeptidase activity"/>
    <property type="evidence" value="ECO:0007669"/>
    <property type="project" value="UniProtKB-ARBA"/>
</dbReference>
<evidence type="ECO:0000256" key="1">
    <source>
        <dbReference type="SAM" id="Phobius"/>
    </source>
</evidence>
<organism evidence="3 4">
    <name type="scientific">Amedibacterium intestinale</name>
    <dbReference type="NCBI Taxonomy" id="2583452"/>
    <lineage>
        <taxon>Bacteria</taxon>
        <taxon>Bacillati</taxon>
        <taxon>Bacillota</taxon>
        <taxon>Erysipelotrichia</taxon>
        <taxon>Erysipelotrichales</taxon>
        <taxon>Erysipelotrichaceae</taxon>
        <taxon>Amedibacterium</taxon>
    </lineage>
</organism>
<dbReference type="RefSeq" id="WP_157964973.1">
    <property type="nucleotide sequence ID" value="NZ_AP019695.1"/>
</dbReference>
<sequence>MKECKTVSTSLCMYFLLTLLFSIPFSAVLAGLGIKADLSIQLLSILTTICVIPILIKRYTRKLEITIPFDKHLNLSFSKVLYYTLIGIGSSMILGILTNLINLLLLQFDMQMTMPDLSFKNDAFYNMIIILSVCVIAPVFEELFFRGFILQALKRHGNVFAIITTSILFALLHGNLVQAIPVFALSIVISYSVIRTNNVLIGILIHFLNNSLSIFELFFVKNVVISAIFLLVSIGFIIFTISTIIKKRTMILNYYHLYKGKNITYFFKNWVSIVFLVLTLLMTATSFIKI</sequence>
<keyword evidence="1" id="KW-0472">Membrane</keyword>
<feature type="transmembrane region" description="Helical" evidence="1">
    <location>
        <begin position="157"/>
        <end position="176"/>
    </location>
</feature>
<evidence type="ECO:0000259" key="2">
    <source>
        <dbReference type="Pfam" id="PF02517"/>
    </source>
</evidence>
<name>A0A6N4TK72_9FIRM</name>
<feature type="transmembrane region" description="Helical" evidence="1">
    <location>
        <begin position="219"/>
        <end position="245"/>
    </location>
</feature>
<keyword evidence="1" id="KW-1133">Transmembrane helix</keyword>
<evidence type="ECO:0000313" key="3">
    <source>
        <dbReference type="EMBL" id="BBK23440.1"/>
    </source>
</evidence>
<dbReference type="Pfam" id="PF02517">
    <property type="entry name" value="Rce1-like"/>
    <property type="match status" value="1"/>
</dbReference>
<dbReference type="InterPro" id="IPR003675">
    <property type="entry name" value="Rce1/LyrA-like_dom"/>
</dbReference>
<feature type="transmembrane region" description="Helical" evidence="1">
    <location>
        <begin position="40"/>
        <end position="59"/>
    </location>
</feature>
<protein>
    <recommendedName>
        <fullName evidence="2">CAAX prenyl protease 2/Lysostaphin resistance protein A-like domain-containing protein</fullName>
    </recommendedName>
</protein>
<proteinExistence type="predicted"/>
<dbReference type="Proteomes" id="UP000464754">
    <property type="component" value="Chromosome"/>
</dbReference>
<dbReference type="PANTHER" id="PTHR43592:SF15">
    <property type="entry name" value="CAAX AMINO TERMINAL PROTEASE FAMILY PROTEIN"/>
    <property type="match status" value="1"/>
</dbReference>
<dbReference type="KEGG" id="aarg:Aargi30884_23430"/>
<dbReference type="GO" id="GO:0080120">
    <property type="term" value="P:CAAX-box protein maturation"/>
    <property type="evidence" value="ECO:0007669"/>
    <property type="project" value="UniProtKB-ARBA"/>
</dbReference>
<dbReference type="AlphaFoldDB" id="A0A6N4TK72"/>
<feature type="transmembrane region" description="Helical" evidence="1">
    <location>
        <begin position="265"/>
        <end position="288"/>
    </location>
</feature>
<evidence type="ECO:0000313" key="4">
    <source>
        <dbReference type="Proteomes" id="UP000464754"/>
    </source>
</evidence>
<feature type="transmembrane region" description="Helical" evidence="1">
    <location>
        <begin position="80"/>
        <end position="104"/>
    </location>
</feature>
<feature type="transmembrane region" description="Helical" evidence="1">
    <location>
        <begin position="12"/>
        <end position="34"/>
    </location>
</feature>
<dbReference type="EMBL" id="AP019695">
    <property type="protein sequence ID" value="BBK23440.1"/>
    <property type="molecule type" value="Genomic_DNA"/>
</dbReference>
<gene>
    <name evidence="3" type="ORF">Aargi30884_23430</name>
</gene>